<feature type="domain" description="JMY/WHAMM middle" evidence="1">
    <location>
        <begin position="3"/>
        <end position="131"/>
    </location>
</feature>
<accession>A0A2C9LML9</accession>
<dbReference type="Pfam" id="PF15871">
    <property type="entry name" value="JMY"/>
    <property type="match status" value="1"/>
</dbReference>
<dbReference type="AlphaFoldDB" id="A0A2C9LML9"/>
<organism evidence="2 3">
    <name type="scientific">Biomphalaria glabrata</name>
    <name type="common">Bloodfluke planorb</name>
    <name type="synonym">Freshwater snail</name>
    <dbReference type="NCBI Taxonomy" id="6526"/>
    <lineage>
        <taxon>Eukaryota</taxon>
        <taxon>Metazoa</taxon>
        <taxon>Spiralia</taxon>
        <taxon>Lophotrochozoa</taxon>
        <taxon>Mollusca</taxon>
        <taxon>Gastropoda</taxon>
        <taxon>Heterobranchia</taxon>
        <taxon>Euthyneura</taxon>
        <taxon>Panpulmonata</taxon>
        <taxon>Hygrophila</taxon>
        <taxon>Lymnaeoidea</taxon>
        <taxon>Planorbidae</taxon>
        <taxon>Biomphalaria</taxon>
    </lineage>
</organism>
<proteinExistence type="predicted"/>
<name>A0A2C9LML9_BIOGL</name>
<evidence type="ECO:0000313" key="2">
    <source>
        <dbReference type="EnsemblMetazoa" id="BGLB032887-PA"/>
    </source>
</evidence>
<dbReference type="Proteomes" id="UP000076420">
    <property type="component" value="Unassembled WGS sequence"/>
</dbReference>
<gene>
    <name evidence="2" type="primary">106076427</name>
</gene>
<dbReference type="VEuPathDB" id="VectorBase:BGLAX_049623"/>
<dbReference type="InterPro" id="IPR031738">
    <property type="entry name" value="JMY/WHAMM"/>
</dbReference>
<dbReference type="EnsemblMetazoa" id="BGLB032887-RA">
    <property type="protein sequence ID" value="BGLB032887-PA"/>
    <property type="gene ID" value="BGLB032887"/>
</dbReference>
<dbReference type="STRING" id="6526.A0A2C9LML9"/>
<protein>
    <recommendedName>
        <fullName evidence="1">JMY/WHAMM middle domain-containing protein</fullName>
    </recommendedName>
</protein>
<evidence type="ECO:0000259" key="1">
    <source>
        <dbReference type="Pfam" id="PF15871"/>
    </source>
</evidence>
<sequence>MTEVYRQDYEQKIVQAEEELKTIAFERDNCTVMKDLEDVYKREDEAVIKLISALADYYNYQLQPYLDSHSLATKKIQHYSQQISSPDVGERVKNESMEQHLSWACLLIEVNQVIQNLQVEHKSIIVTIFKGTL</sequence>
<dbReference type="KEGG" id="bgt:106076427"/>
<evidence type="ECO:0000313" key="3">
    <source>
        <dbReference type="Proteomes" id="UP000076420"/>
    </source>
</evidence>
<reference evidence="2" key="1">
    <citation type="submission" date="2020-05" db="UniProtKB">
        <authorList>
            <consortium name="EnsemblMetazoa"/>
        </authorList>
    </citation>
    <scope>IDENTIFICATION</scope>
    <source>
        <strain evidence="2">BB02</strain>
    </source>
</reference>
<dbReference type="VEuPathDB" id="VectorBase:BGLB032887"/>